<reference evidence="2" key="1">
    <citation type="journal article" date="2008" name="Proc. Natl. Acad. Sci. U.S.A.">
        <title>Whole-genome comparison of disease and carriage strains provides insights into virulence evolution in Neisseria meningitidis.</title>
        <authorList>
            <person name="Schoen C."/>
            <person name="Blom J."/>
            <person name="Claus H."/>
            <person name="Schramm-Glueck A."/>
            <person name="Brandt P."/>
            <person name="Mueller T."/>
            <person name="Goesmann A."/>
            <person name="Joseph B."/>
            <person name="Konietzny S."/>
            <person name="Kurzai O."/>
            <person name="Schmitt C."/>
            <person name="Friedrich T."/>
            <person name="Linke B."/>
            <person name="Vogel U."/>
            <person name="Frosch M."/>
        </authorList>
    </citation>
    <scope>NUCLEOTIDE SEQUENCE</scope>
    <source>
        <strain evidence="2">Alpha153</strain>
    </source>
</reference>
<dbReference type="EMBL" id="AM889137">
    <property type="protein sequence ID" value="CBA06008.1"/>
    <property type="molecule type" value="Genomic_DNA"/>
</dbReference>
<evidence type="ECO:0000313" key="2">
    <source>
        <dbReference type="EMBL" id="CBA06008.1"/>
    </source>
</evidence>
<sequence>MPSPKGLDSRLRGNDGLEVARNLKKKTETEQAGFPQHSVIPVKTGI</sequence>
<gene>
    <name evidence="2" type="ORF">NME_0989</name>
</gene>
<proteinExistence type="predicted"/>
<feature type="region of interest" description="Disordered" evidence="1">
    <location>
        <begin position="24"/>
        <end position="46"/>
    </location>
</feature>
<dbReference type="AlphaFoldDB" id="C6SCH2"/>
<name>C6SCH2_NEIME</name>
<evidence type="ECO:0000256" key="1">
    <source>
        <dbReference type="SAM" id="MobiDB-lite"/>
    </source>
</evidence>
<protein>
    <submittedName>
        <fullName evidence="2">Uncharacterized protein</fullName>
    </submittedName>
</protein>
<organism evidence="2">
    <name type="scientific">Neisseria meningitidis alpha153</name>
    <dbReference type="NCBI Taxonomy" id="663926"/>
    <lineage>
        <taxon>Bacteria</taxon>
        <taxon>Pseudomonadati</taxon>
        <taxon>Pseudomonadota</taxon>
        <taxon>Betaproteobacteria</taxon>
        <taxon>Neisseriales</taxon>
        <taxon>Neisseriaceae</taxon>
        <taxon>Neisseria</taxon>
    </lineage>
</organism>
<accession>C6SCH2</accession>